<reference evidence="3" key="1">
    <citation type="submission" date="2016-10" db="EMBL/GenBank/DDBJ databases">
        <authorList>
            <person name="Varghese N."/>
            <person name="Submissions S."/>
        </authorList>
    </citation>
    <scope>NUCLEOTIDE SEQUENCE [LARGE SCALE GENOMIC DNA]</scope>
    <source>
        <strain evidence="3">XJ109</strain>
    </source>
</reference>
<evidence type="ECO:0000313" key="3">
    <source>
        <dbReference type="Proteomes" id="UP000199149"/>
    </source>
</evidence>
<keyword evidence="3" id="KW-1185">Reference proteome</keyword>
<feature type="coiled-coil region" evidence="1">
    <location>
        <begin position="214"/>
        <end position="241"/>
    </location>
</feature>
<name>A0A1I4T8E5_9FLAO</name>
<gene>
    <name evidence="2" type="ORF">SAMN05421738_102100</name>
</gene>
<evidence type="ECO:0000256" key="1">
    <source>
        <dbReference type="SAM" id="Coils"/>
    </source>
</evidence>
<accession>A0A1I4T8E5</accession>
<dbReference type="OrthoDB" id="1311865at2"/>
<proteinExistence type="predicted"/>
<organism evidence="2 3">
    <name type="scientific">Algoriella xinjiangensis</name>
    <dbReference type="NCBI Taxonomy" id="684065"/>
    <lineage>
        <taxon>Bacteria</taxon>
        <taxon>Pseudomonadati</taxon>
        <taxon>Bacteroidota</taxon>
        <taxon>Flavobacteriia</taxon>
        <taxon>Flavobacteriales</taxon>
        <taxon>Weeksellaceae</taxon>
        <taxon>Algoriella</taxon>
    </lineage>
</organism>
<keyword evidence="1" id="KW-0175">Coiled coil</keyword>
<dbReference type="Proteomes" id="UP000199149">
    <property type="component" value="Unassembled WGS sequence"/>
</dbReference>
<dbReference type="STRING" id="684065.SAMN05421738_102100"/>
<sequence>MKNLFYSIITLCSLTAFGQEKNYSFDKKVSYKISLPEEYSTYFEGQKDLLFVTYLSKDAILGTSEGGPYVNGSFNKDAFFINNSKFFEVYANSLENQLSIKAPYYYEGVSDENLKPYSDNLFEKFLSIKNLNSSTTINGYKCNEYELTSTIEGENASTLCIDEKNAINNVGIIFPQTKLKGLLVRYDAGDFNGLTIQSIANSNVKVSFDEKKEIEDFTNEIAKKKQEYDNLMSNIDSTTSAVEAYSPDNRYEDPIINYYTYQSSESNNVNNLFATIASLNYNLVYTDNDFDGNPDIERSTALTTAQGSTNQLIKQFKKNKLANKSEVKELNELFKKYYDDAKAFKLVDDPNYDATDDAAAAVDSAYAATEVSLADYYDPYESTYKTDDISVIDLAINNPDVKEYLKIAPKHCTDLKTKIPTFSDKDLGNLVYNYAGQVCDLYIYNSGSVGLPETVNALRKSVLEINNKTDKLTKEDKEKLTTFLNSLD</sequence>
<dbReference type="AlphaFoldDB" id="A0A1I4T8E5"/>
<dbReference type="RefSeq" id="WP_125112898.1">
    <property type="nucleotide sequence ID" value="NZ_FOUZ01000002.1"/>
</dbReference>
<dbReference type="EMBL" id="FOUZ01000002">
    <property type="protein sequence ID" value="SFM72969.1"/>
    <property type="molecule type" value="Genomic_DNA"/>
</dbReference>
<evidence type="ECO:0000313" key="2">
    <source>
        <dbReference type="EMBL" id="SFM72969.1"/>
    </source>
</evidence>
<protein>
    <submittedName>
        <fullName evidence="2">Uncharacterized protein</fullName>
    </submittedName>
</protein>